<dbReference type="GO" id="GO:0005730">
    <property type="term" value="C:nucleolus"/>
    <property type="evidence" value="ECO:0007669"/>
    <property type="project" value="UniProtKB-SubCell"/>
</dbReference>
<accession>A0AA39I1J1</accession>
<evidence type="ECO:0000256" key="1">
    <source>
        <dbReference type="ARBA" id="ARBA00004604"/>
    </source>
</evidence>
<feature type="compositionally biased region" description="Low complexity" evidence="9">
    <location>
        <begin position="29"/>
        <end position="43"/>
    </location>
</feature>
<dbReference type="Gene3D" id="3.40.50.300">
    <property type="entry name" value="P-loop containing nucleotide triphosphate hydrolases"/>
    <property type="match status" value="1"/>
</dbReference>
<name>A0AA39I1J1_9BILA</name>
<dbReference type="Proteomes" id="UP001175271">
    <property type="component" value="Unassembled WGS sequence"/>
</dbReference>
<keyword evidence="8" id="KW-0539">Nucleus</keyword>
<evidence type="ECO:0000256" key="8">
    <source>
        <dbReference type="ARBA" id="ARBA00023242"/>
    </source>
</evidence>
<evidence type="ECO:0000259" key="11">
    <source>
        <dbReference type="Pfam" id="PF25467"/>
    </source>
</evidence>
<evidence type="ECO:0000259" key="10">
    <source>
        <dbReference type="Pfam" id="PF16575"/>
    </source>
</evidence>
<dbReference type="InterPro" id="IPR057570">
    <property type="entry name" value="NOL9_C"/>
</dbReference>
<dbReference type="GO" id="GO:0051731">
    <property type="term" value="F:polynucleotide 5'-hydroxyl-kinase activity"/>
    <property type="evidence" value="ECO:0007669"/>
    <property type="project" value="InterPro"/>
</dbReference>
<dbReference type="GO" id="GO:0005524">
    <property type="term" value="F:ATP binding"/>
    <property type="evidence" value="ECO:0007669"/>
    <property type="project" value="UniProtKB-KW"/>
</dbReference>
<sequence length="685" mass="77066">MEPVRKAISKTKKQKARRKSQNKQKRVLSTPKTSTPSSATSGPDIPLVELESVSTSVDERASAQSLLSVESTGLVAIADETGAQSSSAAPVLLDSTTTTPVAKPKSSIATPSAMHNGEYWQRTAPCIFQGDKKYRKIVIVDQPIYVFGRFRVQCLFGIASINDVVMKDGNFDGDRWEDACFPYSMEMPGIIASKPLPKSPNMQRLKWRLAQCCPDAQVIVAQYKPGKAVVVIEGRLDDEDPDYVFRTFCQTVGYFSLVPVIAAYGKVMGSYAFSKRSMNPLYSSAVESYINAWEKGTNSGGKSYVTVVIGNKGVGKSSLVRHLANIKRNTVPDRVYILDLDVGQPLFGPPGSIGLHKIHYSLLGAPFAFQQLEFQNSIYIGTVELSRIAHWDYAARAEHLMKIFRDFGDDYHLIVNTPGWIEDGGVHYMNAVLDAVNPDFMFNLRSQKFANYEPRQSDRARGSLKIYDPFVHRNLGDQFPDNRLPPLSAATMRSLQCTTYMSALGPIFATMRPYQVGFSKITLHLSMGSTRVSDNMYLGAFNQTFVALCVAEKTNVRRLMGNENMPYRTIGEGEQPVEWLKCVGYGLIRAIDIEKRRLYLLTPVSMSELKKVDVLSRCEDINLSQHYMTCQAHKEAPYWIWVKTNTTRSRSERDKDFMSHLYNKVEFVTMKKRYYKHTARQELDN</sequence>
<evidence type="ECO:0000313" key="13">
    <source>
        <dbReference type="Proteomes" id="UP001175271"/>
    </source>
</evidence>
<feature type="domain" description="Clp1 P-loop" evidence="10">
    <location>
        <begin position="310"/>
        <end position="453"/>
    </location>
</feature>
<dbReference type="SUPFAM" id="SSF52540">
    <property type="entry name" value="P-loop containing nucleoside triphosphate hydrolases"/>
    <property type="match status" value="1"/>
</dbReference>
<keyword evidence="7" id="KW-0067">ATP-binding</keyword>
<evidence type="ECO:0000256" key="4">
    <source>
        <dbReference type="ARBA" id="ARBA00022679"/>
    </source>
</evidence>
<dbReference type="AlphaFoldDB" id="A0AA39I1J1"/>
<keyword evidence="3" id="KW-0698">rRNA processing</keyword>
<organism evidence="12 13">
    <name type="scientific">Steinernema hermaphroditum</name>
    <dbReference type="NCBI Taxonomy" id="289476"/>
    <lineage>
        <taxon>Eukaryota</taxon>
        <taxon>Metazoa</taxon>
        <taxon>Ecdysozoa</taxon>
        <taxon>Nematoda</taxon>
        <taxon>Chromadorea</taxon>
        <taxon>Rhabditida</taxon>
        <taxon>Tylenchina</taxon>
        <taxon>Panagrolaimomorpha</taxon>
        <taxon>Strongyloidoidea</taxon>
        <taxon>Steinernematidae</taxon>
        <taxon>Steinernema</taxon>
    </lineage>
</organism>
<dbReference type="InterPro" id="IPR027417">
    <property type="entry name" value="P-loop_NTPase"/>
</dbReference>
<protein>
    <submittedName>
        <fullName evidence="12">Uncharacterized protein</fullName>
    </submittedName>
</protein>
<comment type="caution">
    <text evidence="12">The sequence shown here is derived from an EMBL/GenBank/DDBJ whole genome shotgun (WGS) entry which is preliminary data.</text>
</comment>
<dbReference type="PANTHER" id="PTHR12755:SF3">
    <property type="entry name" value="POLYNUCLEOTIDE 5'-HYDROXYL-KINASE NOL9"/>
    <property type="match status" value="1"/>
</dbReference>
<proteinExistence type="inferred from homology"/>
<comment type="similarity">
    <text evidence="2">Belongs to the Clp1 family. NOL9/GRC3 subfamily.</text>
</comment>
<keyword evidence="5" id="KW-0547">Nucleotide-binding</keyword>
<feature type="domain" description="NOL9 C-terminal" evidence="11">
    <location>
        <begin position="510"/>
        <end position="620"/>
    </location>
</feature>
<dbReference type="Pfam" id="PF16575">
    <property type="entry name" value="CLP1_P"/>
    <property type="match status" value="1"/>
</dbReference>
<dbReference type="InterPro" id="IPR032319">
    <property type="entry name" value="CLP1_P"/>
</dbReference>
<keyword evidence="4" id="KW-0808">Transferase</keyword>
<comment type="subcellular location">
    <subcellularLocation>
        <location evidence="1">Nucleus</location>
        <location evidence="1">Nucleolus</location>
    </subcellularLocation>
</comment>
<dbReference type="EMBL" id="JAUCMV010000002">
    <property type="protein sequence ID" value="KAK0416078.1"/>
    <property type="molecule type" value="Genomic_DNA"/>
</dbReference>
<evidence type="ECO:0000256" key="3">
    <source>
        <dbReference type="ARBA" id="ARBA00022552"/>
    </source>
</evidence>
<dbReference type="GO" id="GO:0000448">
    <property type="term" value="P:cleavage in ITS2 between 5.8S rRNA and LSU-rRNA of tricistronic rRNA transcript (SSU-rRNA, 5.8S rRNA, LSU-rRNA)"/>
    <property type="evidence" value="ECO:0007669"/>
    <property type="project" value="TreeGrafter"/>
</dbReference>
<gene>
    <name evidence="12" type="ORF">QR680_012285</name>
</gene>
<evidence type="ECO:0000256" key="7">
    <source>
        <dbReference type="ARBA" id="ARBA00022840"/>
    </source>
</evidence>
<dbReference type="PANTHER" id="PTHR12755">
    <property type="entry name" value="CLEAVAGE/POLYADENYLATION FACTOR IA SUBUNIT CLP1P"/>
    <property type="match status" value="1"/>
</dbReference>
<feature type="compositionally biased region" description="Basic residues" evidence="9">
    <location>
        <begin position="7"/>
        <end position="26"/>
    </location>
</feature>
<keyword evidence="6" id="KW-0418">Kinase</keyword>
<feature type="region of interest" description="Disordered" evidence="9">
    <location>
        <begin position="1"/>
        <end position="46"/>
    </location>
</feature>
<keyword evidence="13" id="KW-1185">Reference proteome</keyword>
<evidence type="ECO:0000256" key="9">
    <source>
        <dbReference type="SAM" id="MobiDB-lite"/>
    </source>
</evidence>
<evidence type="ECO:0000256" key="2">
    <source>
        <dbReference type="ARBA" id="ARBA00011003"/>
    </source>
</evidence>
<evidence type="ECO:0000256" key="6">
    <source>
        <dbReference type="ARBA" id="ARBA00022777"/>
    </source>
</evidence>
<reference evidence="12" key="1">
    <citation type="submission" date="2023-06" db="EMBL/GenBank/DDBJ databases">
        <title>Genomic analysis of the entomopathogenic nematode Steinernema hermaphroditum.</title>
        <authorList>
            <person name="Schwarz E.M."/>
            <person name="Heppert J.K."/>
            <person name="Baniya A."/>
            <person name="Schwartz H.T."/>
            <person name="Tan C.-H."/>
            <person name="Antoshechkin I."/>
            <person name="Sternberg P.W."/>
            <person name="Goodrich-Blair H."/>
            <person name="Dillman A.R."/>
        </authorList>
    </citation>
    <scope>NUCLEOTIDE SEQUENCE</scope>
    <source>
        <strain evidence="12">PS9179</strain>
        <tissue evidence="12">Whole animal</tissue>
    </source>
</reference>
<evidence type="ECO:0000256" key="5">
    <source>
        <dbReference type="ARBA" id="ARBA00022741"/>
    </source>
</evidence>
<evidence type="ECO:0000313" key="12">
    <source>
        <dbReference type="EMBL" id="KAK0416078.1"/>
    </source>
</evidence>
<dbReference type="Pfam" id="PF25467">
    <property type="entry name" value="NOL9_C"/>
    <property type="match status" value="1"/>
</dbReference>
<dbReference type="InterPro" id="IPR045116">
    <property type="entry name" value="Clp1/Grc3"/>
</dbReference>